<protein>
    <recommendedName>
        <fullName evidence="2">Glycosyltransferase 2-like domain-containing protein</fullName>
    </recommendedName>
</protein>
<dbReference type="InterPro" id="IPR029044">
    <property type="entry name" value="Nucleotide-diphossugar_trans"/>
</dbReference>
<evidence type="ECO:0008006" key="2">
    <source>
        <dbReference type="Google" id="ProtNLM"/>
    </source>
</evidence>
<gene>
    <name evidence="1" type="ORF">SDC9_155619</name>
</gene>
<dbReference type="AlphaFoldDB" id="A0A645F292"/>
<proteinExistence type="predicted"/>
<accession>A0A645F292</accession>
<dbReference type="Gene3D" id="3.90.550.10">
    <property type="entry name" value="Spore Coat Polysaccharide Biosynthesis Protein SpsA, Chain A"/>
    <property type="match status" value="1"/>
</dbReference>
<name>A0A645F292_9ZZZZ</name>
<organism evidence="1">
    <name type="scientific">bioreactor metagenome</name>
    <dbReference type="NCBI Taxonomy" id="1076179"/>
    <lineage>
        <taxon>unclassified sequences</taxon>
        <taxon>metagenomes</taxon>
        <taxon>ecological metagenomes</taxon>
    </lineage>
</organism>
<dbReference type="SUPFAM" id="SSF53448">
    <property type="entry name" value="Nucleotide-diphospho-sugar transferases"/>
    <property type="match status" value="1"/>
</dbReference>
<sequence>MDDDETVTEGWLESHVVTAAQYSADATFGPVLPAYSSEVPYWIKKLDFFSRVNLTTGGPVRWPATNNVRMHSRFLDSVPTLRFSEEYSLTGGEDTDFFYRAREHGASLVWTSEGLVRGMVPANRANARWLWRRGLRLGNVSARMLRRRGWSSGRILVVACARVLASPLLAAAAAIRKRPVGPEIMHIPKGVGMVAALRGRLVQEYERGRAGAG</sequence>
<comment type="caution">
    <text evidence="1">The sequence shown here is derived from an EMBL/GenBank/DDBJ whole genome shotgun (WGS) entry which is preliminary data.</text>
</comment>
<evidence type="ECO:0000313" key="1">
    <source>
        <dbReference type="EMBL" id="MPN08337.1"/>
    </source>
</evidence>
<dbReference type="EMBL" id="VSSQ01054374">
    <property type="protein sequence ID" value="MPN08337.1"/>
    <property type="molecule type" value="Genomic_DNA"/>
</dbReference>
<reference evidence="1" key="1">
    <citation type="submission" date="2019-08" db="EMBL/GenBank/DDBJ databases">
        <authorList>
            <person name="Kucharzyk K."/>
            <person name="Murdoch R.W."/>
            <person name="Higgins S."/>
            <person name="Loffler F."/>
        </authorList>
    </citation>
    <scope>NUCLEOTIDE SEQUENCE</scope>
</reference>